<evidence type="ECO:0000313" key="2">
    <source>
        <dbReference type="Proteomes" id="UP000824105"/>
    </source>
</evidence>
<protein>
    <submittedName>
        <fullName evidence="1">Plasmid segregation centromere-binding protein ParR</fullName>
    </submittedName>
</protein>
<proteinExistence type="predicted"/>
<accession>A0A9D2FKH2</accession>
<dbReference type="AlphaFoldDB" id="A0A9D2FKH2"/>
<name>A0A9D2FKH2_9FIRM</name>
<comment type="caution">
    <text evidence="1">The sequence shown here is derived from an EMBL/GenBank/DDBJ whole genome shotgun (WGS) entry which is preliminary data.</text>
</comment>
<dbReference type="Proteomes" id="UP000824105">
    <property type="component" value="Unassembled WGS sequence"/>
</dbReference>
<reference evidence="1" key="1">
    <citation type="journal article" date="2021" name="PeerJ">
        <title>Extensive microbial diversity within the chicken gut microbiome revealed by metagenomics and culture.</title>
        <authorList>
            <person name="Gilroy R."/>
            <person name="Ravi A."/>
            <person name="Getino M."/>
            <person name="Pursley I."/>
            <person name="Horton D.L."/>
            <person name="Alikhan N.F."/>
            <person name="Baker D."/>
            <person name="Gharbi K."/>
            <person name="Hall N."/>
            <person name="Watson M."/>
            <person name="Adriaenssens E.M."/>
            <person name="Foster-Nyarko E."/>
            <person name="Jarju S."/>
            <person name="Secka A."/>
            <person name="Antonio M."/>
            <person name="Oren A."/>
            <person name="Chaudhuri R.R."/>
            <person name="La Ragione R."/>
            <person name="Hildebrand F."/>
            <person name="Pallen M.J."/>
        </authorList>
    </citation>
    <scope>NUCLEOTIDE SEQUENCE</scope>
    <source>
        <strain evidence="1">CHK188-11489</strain>
    </source>
</reference>
<gene>
    <name evidence="1" type="ORF">H9724_08435</name>
</gene>
<reference evidence="1" key="2">
    <citation type="submission" date="2021-04" db="EMBL/GenBank/DDBJ databases">
        <authorList>
            <person name="Gilroy R."/>
        </authorList>
    </citation>
    <scope>NUCLEOTIDE SEQUENCE</scope>
    <source>
        <strain evidence="1">CHK188-11489</strain>
    </source>
</reference>
<evidence type="ECO:0000313" key="1">
    <source>
        <dbReference type="EMBL" id="HIZ62774.1"/>
    </source>
</evidence>
<organism evidence="1 2">
    <name type="scientific">Candidatus Gemmiger avistercoris</name>
    <dbReference type="NCBI Taxonomy" id="2838606"/>
    <lineage>
        <taxon>Bacteria</taxon>
        <taxon>Bacillati</taxon>
        <taxon>Bacillota</taxon>
        <taxon>Clostridia</taxon>
        <taxon>Eubacteriales</taxon>
        <taxon>Gemmiger</taxon>
    </lineage>
</organism>
<sequence>MPANQRKDFLVRAILAEEQREVFKQMLREVIREELARGVVIQEHTKPTAEKEVPKQTLDFLASLCD</sequence>
<dbReference type="EMBL" id="DXBF01000066">
    <property type="protein sequence ID" value="HIZ62774.1"/>
    <property type="molecule type" value="Genomic_DNA"/>
</dbReference>